<dbReference type="PANTHER" id="PTHR42648">
    <property type="entry name" value="TRANSPOSASE, PUTATIVE-RELATED"/>
    <property type="match status" value="1"/>
</dbReference>
<dbReference type="GO" id="GO:0046872">
    <property type="term" value="F:metal ion binding"/>
    <property type="evidence" value="ECO:0007669"/>
    <property type="project" value="UniProtKB-KW"/>
</dbReference>
<evidence type="ECO:0000256" key="1">
    <source>
        <dbReference type="ARBA" id="ARBA00022723"/>
    </source>
</evidence>
<dbReference type="InterPro" id="IPR057670">
    <property type="entry name" value="SH3_retrovirus"/>
</dbReference>
<evidence type="ECO:0000256" key="2">
    <source>
        <dbReference type="ARBA" id="ARBA00022801"/>
    </source>
</evidence>
<dbReference type="Gene3D" id="3.30.420.10">
    <property type="entry name" value="Ribonuclease H-like superfamily/Ribonuclease H"/>
    <property type="match status" value="1"/>
</dbReference>
<organism evidence="4 5">
    <name type="scientific">Vitis vinifera</name>
    <name type="common">Grape</name>
    <dbReference type="NCBI Taxonomy" id="29760"/>
    <lineage>
        <taxon>Eukaryota</taxon>
        <taxon>Viridiplantae</taxon>
        <taxon>Streptophyta</taxon>
        <taxon>Embryophyta</taxon>
        <taxon>Tracheophyta</taxon>
        <taxon>Spermatophyta</taxon>
        <taxon>Magnoliopsida</taxon>
        <taxon>eudicotyledons</taxon>
        <taxon>Gunneridae</taxon>
        <taxon>Pentapetalae</taxon>
        <taxon>rosids</taxon>
        <taxon>Vitales</taxon>
        <taxon>Vitaceae</taxon>
        <taxon>Viteae</taxon>
        <taxon>Vitis</taxon>
    </lineage>
</organism>
<dbReference type="InterPro" id="IPR036397">
    <property type="entry name" value="RNaseH_sf"/>
</dbReference>
<proteinExistence type="predicted"/>
<keyword evidence="1" id="KW-0479">Metal-binding</keyword>
<dbReference type="SUPFAM" id="SSF53098">
    <property type="entry name" value="Ribonuclease H-like"/>
    <property type="match status" value="1"/>
</dbReference>
<evidence type="ECO:0000259" key="3">
    <source>
        <dbReference type="PROSITE" id="PS50994"/>
    </source>
</evidence>
<gene>
    <name evidence="4" type="primary">POLX_1386</name>
    <name evidence="4" type="ORF">CK203_040194</name>
</gene>
<protein>
    <submittedName>
        <fullName evidence="4">Retrovirus-related Pol polyprotein from transposon TNT 1-94</fullName>
    </submittedName>
</protein>
<dbReference type="PROSITE" id="PS50994">
    <property type="entry name" value="INTEGRASE"/>
    <property type="match status" value="1"/>
</dbReference>
<dbReference type="InterPro" id="IPR043502">
    <property type="entry name" value="DNA/RNA_pol_sf"/>
</dbReference>
<sequence>MDIDYAIRKDKETIIDTSTTAEKALYEQWEQSNRLSLMFIKTKISYGICGSVDQHDNVKALLKTIDEQFVTSDKALASTLIMKFSSLRLTNVSGMREHIMQMRDITAQLKTLEVEMSDSFIVHFILNTLPQQYGPFKISYNTHKDKWSINELLTMCVQEEGRLKMELGGIKKVNKCFFCKKKGHKKNGCTKFQKWLEKKGYAKPKEANAKYTEDGQTPSSFAKFLQEHGIVAQYTMSGSPDQNSVAERRNRTLMDMVRSMRSNSKLPESLWTEALKTTVYILNRVPTKGCPSEVRVYNSQEKKLDPRTISAYFIGYAERSKGYRFYYPSHNTRIVESRNAKFLENDLISGSDRFQDIVFEKDHIDVQPSTSSDRLIVIQNAPQVQTGDRQPIIEAPQIANDNPVDQVVQDSPEIIEQPIEQRDPQENVDSILRRSTRVRKPAIPSDYVVYLQELDYDIGAENDPETFSQAISCKESNLWYDAMKDEMNSMASNGVWNLVELPNGAKAIGCKWVFKTKKDPLGNIERYKVRLIAKGFTQNEGIDYKETFSPVSKKDSLRVIMTLVAHFDLELQQMDVKTTFLNGNLEEEVYMKQLEGFSSSSGE</sequence>
<feature type="domain" description="Integrase catalytic" evidence="3">
    <location>
        <begin position="206"/>
        <end position="299"/>
    </location>
</feature>
<dbReference type="Pfam" id="PF25597">
    <property type="entry name" value="SH3_retrovirus"/>
    <property type="match status" value="1"/>
</dbReference>
<dbReference type="AlphaFoldDB" id="A0A438H3Q6"/>
<dbReference type="InterPro" id="IPR012337">
    <property type="entry name" value="RNaseH-like_sf"/>
</dbReference>
<accession>A0A438H3Q6</accession>
<dbReference type="Pfam" id="PF07727">
    <property type="entry name" value="RVT_2"/>
    <property type="match status" value="1"/>
</dbReference>
<dbReference type="InterPro" id="IPR039537">
    <property type="entry name" value="Retrotran_Ty1/copia-like"/>
</dbReference>
<dbReference type="Pfam" id="PF14223">
    <property type="entry name" value="Retrotran_gag_2"/>
    <property type="match status" value="1"/>
</dbReference>
<dbReference type="EMBL" id="QGNW01000287">
    <property type="protein sequence ID" value="RVW79039.1"/>
    <property type="molecule type" value="Genomic_DNA"/>
</dbReference>
<keyword evidence="2" id="KW-0378">Hydrolase</keyword>
<dbReference type="GO" id="GO:0016787">
    <property type="term" value="F:hydrolase activity"/>
    <property type="evidence" value="ECO:0007669"/>
    <property type="project" value="UniProtKB-KW"/>
</dbReference>
<evidence type="ECO:0000313" key="4">
    <source>
        <dbReference type="EMBL" id="RVW79039.1"/>
    </source>
</evidence>
<dbReference type="PANTHER" id="PTHR42648:SF28">
    <property type="entry name" value="TRANSPOSON-ENCODED PROTEIN WITH RIBONUCLEASE H-LIKE AND RETROVIRUS ZINC FINGER-LIKE DOMAINS"/>
    <property type="match status" value="1"/>
</dbReference>
<dbReference type="GO" id="GO:0015074">
    <property type="term" value="P:DNA integration"/>
    <property type="evidence" value="ECO:0007669"/>
    <property type="project" value="InterPro"/>
</dbReference>
<dbReference type="SUPFAM" id="SSF56672">
    <property type="entry name" value="DNA/RNA polymerases"/>
    <property type="match status" value="1"/>
</dbReference>
<dbReference type="Proteomes" id="UP000288805">
    <property type="component" value="Unassembled WGS sequence"/>
</dbReference>
<reference evidence="4 5" key="1">
    <citation type="journal article" date="2018" name="PLoS Genet.">
        <title>Population sequencing reveals clonal diversity and ancestral inbreeding in the grapevine cultivar Chardonnay.</title>
        <authorList>
            <person name="Roach M.J."/>
            <person name="Johnson D.L."/>
            <person name="Bohlmann J."/>
            <person name="van Vuuren H.J."/>
            <person name="Jones S.J."/>
            <person name="Pretorius I.S."/>
            <person name="Schmidt S.A."/>
            <person name="Borneman A.R."/>
        </authorList>
    </citation>
    <scope>NUCLEOTIDE SEQUENCE [LARGE SCALE GENOMIC DNA]</scope>
    <source>
        <strain evidence="5">cv. Chardonnay</strain>
        <tissue evidence="4">Leaf</tissue>
    </source>
</reference>
<dbReference type="InterPro" id="IPR013103">
    <property type="entry name" value="RVT_2"/>
</dbReference>
<comment type="caution">
    <text evidence="4">The sequence shown here is derived from an EMBL/GenBank/DDBJ whole genome shotgun (WGS) entry which is preliminary data.</text>
</comment>
<dbReference type="GO" id="GO:0003676">
    <property type="term" value="F:nucleic acid binding"/>
    <property type="evidence" value="ECO:0007669"/>
    <property type="project" value="InterPro"/>
</dbReference>
<dbReference type="InterPro" id="IPR001584">
    <property type="entry name" value="Integrase_cat-core"/>
</dbReference>
<name>A0A438H3Q6_VITVI</name>
<evidence type="ECO:0000313" key="5">
    <source>
        <dbReference type="Proteomes" id="UP000288805"/>
    </source>
</evidence>